<dbReference type="NCBIfam" id="NF003828">
    <property type="entry name" value="PRK05416.1"/>
    <property type="match status" value="1"/>
</dbReference>
<dbReference type="EMBL" id="LK995535">
    <property type="protein sequence ID" value="CED92204.1"/>
    <property type="molecule type" value="Genomic_DNA"/>
</dbReference>
<dbReference type="GO" id="GO:0005525">
    <property type="term" value="F:GTP binding"/>
    <property type="evidence" value="ECO:0007669"/>
    <property type="project" value="UniProtKB-UniRule"/>
</dbReference>
<organism evidence="8">
    <name type="scientific">Actinomyces succiniciruminis</name>
    <dbReference type="NCBI Taxonomy" id="1522002"/>
    <lineage>
        <taxon>Bacteria</taxon>
        <taxon>Bacillati</taxon>
        <taxon>Actinomycetota</taxon>
        <taxon>Actinomycetes</taxon>
        <taxon>Actinomycetales</taxon>
        <taxon>Actinomycetaceae</taxon>
        <taxon>Actinomyces</taxon>
    </lineage>
</organism>
<dbReference type="RefSeq" id="WP_083565894.1">
    <property type="nucleotide sequence ID" value="NZ_LK995535.1"/>
</dbReference>
<dbReference type="PANTHER" id="PTHR30448:SF0">
    <property type="entry name" value="RNASE ADAPTER PROTEIN RAPZ"/>
    <property type="match status" value="1"/>
</dbReference>
<dbReference type="Pfam" id="PF22740">
    <property type="entry name" value="PapZ_C"/>
    <property type="match status" value="1"/>
</dbReference>
<evidence type="ECO:0000256" key="2">
    <source>
        <dbReference type="ARBA" id="ARBA00022840"/>
    </source>
</evidence>
<dbReference type="AlphaFoldDB" id="A0A1L7RS27"/>
<proteinExistence type="inferred from homology"/>
<name>A0A1L7RS27_9ACTO</name>
<dbReference type="InterPro" id="IPR027417">
    <property type="entry name" value="P-loop_NTPase"/>
</dbReference>
<dbReference type="InterPro" id="IPR053930">
    <property type="entry name" value="RapZ-like_N"/>
</dbReference>
<dbReference type="SUPFAM" id="SSF52540">
    <property type="entry name" value="P-loop containing nucleoside triphosphate hydrolases"/>
    <property type="match status" value="1"/>
</dbReference>
<protein>
    <submittedName>
        <fullName evidence="8">UPF0042 nucleotide-binding protein Lxx11490</fullName>
    </submittedName>
</protein>
<accession>A0A1L7RS27</accession>
<evidence type="ECO:0000256" key="3">
    <source>
        <dbReference type="ARBA" id="ARBA00023134"/>
    </source>
</evidence>
<feature type="binding site" evidence="4">
    <location>
        <begin position="146"/>
        <end position="149"/>
    </location>
    <ligand>
        <name>GTP</name>
        <dbReference type="ChEBI" id="CHEBI:37565"/>
    </ligand>
</feature>
<reference evidence="8" key="1">
    <citation type="submission" date="2014-07" db="EMBL/GenBank/DDBJ databases">
        <authorList>
            <person name="Zhang J.E."/>
            <person name="Yang H."/>
            <person name="Guo J."/>
            <person name="Deng Z."/>
            <person name="Luo H."/>
            <person name="Luo M."/>
            <person name="Zhao B."/>
        </authorList>
    </citation>
    <scope>NUCLEOTIDE SEQUENCE</scope>
    <source>
        <strain evidence="8">AM4</strain>
    </source>
</reference>
<evidence type="ECO:0000256" key="5">
    <source>
        <dbReference type="SAM" id="MobiDB-lite"/>
    </source>
</evidence>
<keyword evidence="3 4" id="KW-0342">GTP-binding</keyword>
<keyword evidence="1 4" id="KW-0547">Nucleotide-binding</keyword>
<dbReference type="Gene3D" id="3.40.50.300">
    <property type="entry name" value="P-loop containing nucleotide triphosphate hydrolases"/>
    <property type="match status" value="1"/>
</dbReference>
<feature type="domain" description="RapZ-like N-terminal" evidence="6">
    <location>
        <begin position="89"/>
        <end position="242"/>
    </location>
</feature>
<dbReference type="HAMAP" id="MF_00636">
    <property type="entry name" value="RapZ_like"/>
    <property type="match status" value="1"/>
</dbReference>
<evidence type="ECO:0000256" key="1">
    <source>
        <dbReference type="ARBA" id="ARBA00022741"/>
    </source>
</evidence>
<evidence type="ECO:0000259" key="6">
    <source>
        <dbReference type="Pfam" id="PF03668"/>
    </source>
</evidence>
<feature type="binding site" evidence="4">
    <location>
        <begin position="95"/>
        <end position="102"/>
    </location>
    <ligand>
        <name>ATP</name>
        <dbReference type="ChEBI" id="CHEBI:30616"/>
    </ligand>
</feature>
<dbReference type="Pfam" id="PF03668">
    <property type="entry name" value="RapZ-like_N"/>
    <property type="match status" value="1"/>
</dbReference>
<evidence type="ECO:0000259" key="7">
    <source>
        <dbReference type="Pfam" id="PF22740"/>
    </source>
</evidence>
<feature type="region of interest" description="Disordered" evidence="5">
    <location>
        <begin position="1"/>
        <end position="86"/>
    </location>
</feature>
<dbReference type="InterPro" id="IPR053931">
    <property type="entry name" value="RapZ_C"/>
</dbReference>
<feature type="compositionally biased region" description="Pro residues" evidence="5">
    <location>
        <begin position="33"/>
        <end position="44"/>
    </location>
</feature>
<keyword evidence="2 4" id="KW-0067">ATP-binding</keyword>
<sequence>MDAQDRTDPGRPPAPDAGPDRIPPSVPVAGPAPAAPPPPGLPPRKPVRHLATPAADAPAPRDPAKDTVPRGIPAIDEAAPPVPPAKRPEMIIVTGMSGAGRSRAANALEDLDWYVVDNLPPQLLPALAGMMTTVGAGVHRLAAVVDVRSREFFASFMKYLGQLRDAGVDVRLIFLDASDAALIRRFESSRRPHPLQGTGSILDGIEHERTLLAGLKGTADEVINTSDYSVHDLARRIRELVAHESDLGLRVTVMSFGFKYGLPMDADHVLDVRFIPNPYWVSELRHLTGRDAPVAEYVFQQDGAAAFVDGYVNLLIPALPRYVDELKPNVTIAVGCTGGKHRSVATAERIGAGLRAAGFKVAVQHRDLGRE</sequence>
<dbReference type="PANTHER" id="PTHR30448">
    <property type="entry name" value="RNASE ADAPTER PROTEIN RAPZ"/>
    <property type="match status" value="1"/>
</dbReference>
<feature type="compositionally biased region" description="Pro residues" evidence="5">
    <location>
        <begin position="10"/>
        <end position="26"/>
    </location>
</feature>
<gene>
    <name evidence="8" type="ORF">AAM4_2372</name>
</gene>
<feature type="domain" description="RapZ C-terminal" evidence="7">
    <location>
        <begin position="250"/>
        <end position="368"/>
    </location>
</feature>
<dbReference type="InterPro" id="IPR005337">
    <property type="entry name" value="RapZ-like"/>
</dbReference>
<dbReference type="GO" id="GO:0005524">
    <property type="term" value="F:ATP binding"/>
    <property type="evidence" value="ECO:0007669"/>
    <property type="project" value="UniProtKB-UniRule"/>
</dbReference>
<evidence type="ECO:0000256" key="4">
    <source>
        <dbReference type="HAMAP-Rule" id="MF_00636"/>
    </source>
</evidence>
<evidence type="ECO:0000313" key="8">
    <source>
        <dbReference type="EMBL" id="CED92204.1"/>
    </source>
</evidence>